<dbReference type="SUPFAM" id="SSF52972">
    <property type="entry name" value="ITPase-like"/>
    <property type="match status" value="1"/>
</dbReference>
<keyword evidence="3" id="KW-1185">Reference proteome</keyword>
<dbReference type="Pfam" id="PF02545">
    <property type="entry name" value="Maf"/>
    <property type="match status" value="1"/>
</dbReference>
<organism evidence="2 3">
    <name type="scientific">Centaurea solstitialis</name>
    <name type="common">yellow star-thistle</name>
    <dbReference type="NCBI Taxonomy" id="347529"/>
    <lineage>
        <taxon>Eukaryota</taxon>
        <taxon>Viridiplantae</taxon>
        <taxon>Streptophyta</taxon>
        <taxon>Embryophyta</taxon>
        <taxon>Tracheophyta</taxon>
        <taxon>Spermatophyta</taxon>
        <taxon>Magnoliopsida</taxon>
        <taxon>eudicotyledons</taxon>
        <taxon>Gunneridae</taxon>
        <taxon>Pentapetalae</taxon>
        <taxon>asterids</taxon>
        <taxon>campanulids</taxon>
        <taxon>Asterales</taxon>
        <taxon>Asteraceae</taxon>
        <taxon>Carduoideae</taxon>
        <taxon>Cardueae</taxon>
        <taxon>Centaureinae</taxon>
        <taxon>Centaurea</taxon>
    </lineage>
</organism>
<evidence type="ECO:0000313" key="3">
    <source>
        <dbReference type="Proteomes" id="UP001172457"/>
    </source>
</evidence>
<dbReference type="Gene3D" id="3.90.950.10">
    <property type="match status" value="1"/>
</dbReference>
<sequence length="293" mass="32125">MAVTNCNWRSHDVSSLSNWNSAHRVAIIAFNFGSASSNSLSFRVWYSAKQAMMSIASGSLRSFRVEAFHNYTSRGDDLQYRGNISCESAIGSTPICKISPSIAEALGLVHILVGSIYDATKDIDEKSIRTEKLGDLVLALVEAKADAIISRLGITGHKEQNSHPTLLITTDTVVACEGMIQEKPSSKEEACHFIKCLLVTNCFYSEILRPLRYSGGCAIVVGSILIADLTIGIKKRGWDRSEVYFHDIPDEVIDKPVRSSTPAEVHCVGFSLNGCPVRIPADVLKPFKWKLDS</sequence>
<protein>
    <submittedName>
        <fullName evidence="2">Uncharacterized protein</fullName>
    </submittedName>
</protein>
<dbReference type="Proteomes" id="UP001172457">
    <property type="component" value="Chromosome 3"/>
</dbReference>
<evidence type="ECO:0000256" key="1">
    <source>
        <dbReference type="ARBA" id="ARBA00022801"/>
    </source>
</evidence>
<keyword evidence="1" id="KW-0378">Hydrolase</keyword>
<dbReference type="EMBL" id="JARYMX010000003">
    <property type="protein sequence ID" value="KAJ9558681.1"/>
    <property type="molecule type" value="Genomic_DNA"/>
</dbReference>
<accession>A0AA38WR69</accession>
<dbReference type="AlphaFoldDB" id="A0AA38WR69"/>
<dbReference type="GO" id="GO:0047429">
    <property type="term" value="F:nucleoside triphosphate diphosphatase activity"/>
    <property type="evidence" value="ECO:0007669"/>
    <property type="project" value="InterPro"/>
</dbReference>
<proteinExistence type="predicted"/>
<comment type="caution">
    <text evidence="2">The sequence shown here is derived from an EMBL/GenBank/DDBJ whole genome shotgun (WGS) entry which is preliminary data.</text>
</comment>
<dbReference type="InterPro" id="IPR003697">
    <property type="entry name" value="Maf-like"/>
</dbReference>
<reference evidence="2" key="1">
    <citation type="submission" date="2023-03" db="EMBL/GenBank/DDBJ databases">
        <title>Chromosome-scale reference genome and RAD-based genetic map of yellow starthistle (Centaurea solstitialis) reveal putative structural variation and QTLs associated with invader traits.</title>
        <authorList>
            <person name="Reatini B."/>
            <person name="Cang F.A."/>
            <person name="Jiang Q."/>
            <person name="Mckibben M.T.W."/>
            <person name="Barker M.S."/>
            <person name="Rieseberg L.H."/>
            <person name="Dlugosch K.M."/>
        </authorList>
    </citation>
    <scope>NUCLEOTIDE SEQUENCE</scope>
    <source>
        <strain evidence="2">CAN-66</strain>
        <tissue evidence="2">Leaf</tissue>
    </source>
</reference>
<dbReference type="InterPro" id="IPR029001">
    <property type="entry name" value="ITPase-like_fam"/>
</dbReference>
<dbReference type="PANTHER" id="PTHR43213">
    <property type="entry name" value="BIFUNCTIONAL DTTP/UTP PYROPHOSPHATASE/METHYLTRANSFERASE PROTEIN-RELATED"/>
    <property type="match status" value="1"/>
</dbReference>
<dbReference type="PANTHER" id="PTHR43213:SF4">
    <property type="entry name" value="7-METHYL-GTP PYROPHOSPHATASE"/>
    <property type="match status" value="1"/>
</dbReference>
<name>A0AA38WR69_9ASTR</name>
<gene>
    <name evidence="2" type="ORF">OSB04_013295</name>
</gene>
<evidence type="ECO:0000313" key="2">
    <source>
        <dbReference type="EMBL" id="KAJ9558681.1"/>
    </source>
</evidence>